<dbReference type="InterPro" id="IPR018376">
    <property type="entry name" value="Enoyl-CoA_hyd/isom_CS"/>
</dbReference>
<accession>A0A0R0CTD3</accession>
<dbReference type="RefSeq" id="WP_057508866.1">
    <property type="nucleotide sequence ID" value="NZ_JANUEG010000002.1"/>
</dbReference>
<dbReference type="GO" id="GO:0006635">
    <property type="term" value="P:fatty acid beta-oxidation"/>
    <property type="evidence" value="ECO:0007669"/>
    <property type="project" value="TreeGrafter"/>
</dbReference>
<dbReference type="PANTHER" id="PTHR11941">
    <property type="entry name" value="ENOYL-COA HYDRATASE-RELATED"/>
    <property type="match status" value="1"/>
</dbReference>
<keyword evidence="4" id="KW-1185">Reference proteome</keyword>
<name>A0A0R0CTD3_9GAMM</name>
<evidence type="ECO:0000256" key="1">
    <source>
        <dbReference type="ARBA" id="ARBA00005254"/>
    </source>
</evidence>
<dbReference type="PANTHER" id="PTHR11941:SF54">
    <property type="entry name" value="ENOYL-COA HYDRATASE, MITOCHONDRIAL"/>
    <property type="match status" value="1"/>
</dbReference>
<dbReference type="CDD" id="cd06558">
    <property type="entry name" value="crotonase-like"/>
    <property type="match status" value="1"/>
</dbReference>
<evidence type="ECO:0000313" key="4">
    <source>
        <dbReference type="Proteomes" id="UP000051386"/>
    </source>
</evidence>
<organism evidence="3 4">
    <name type="scientific">Stenotrophomonas chelatiphaga</name>
    <dbReference type="NCBI Taxonomy" id="517011"/>
    <lineage>
        <taxon>Bacteria</taxon>
        <taxon>Pseudomonadati</taxon>
        <taxon>Pseudomonadota</taxon>
        <taxon>Gammaproteobacteria</taxon>
        <taxon>Lysobacterales</taxon>
        <taxon>Lysobacteraceae</taxon>
        <taxon>Stenotrophomonas</taxon>
    </lineage>
</organism>
<comment type="similarity">
    <text evidence="1 2">Belongs to the enoyl-CoA hydratase/isomerase family.</text>
</comment>
<comment type="caution">
    <text evidence="3">The sequence shown here is derived from an EMBL/GenBank/DDBJ whole genome shotgun (WGS) entry which is preliminary data.</text>
</comment>
<dbReference type="InterPro" id="IPR001753">
    <property type="entry name" value="Enoyl-CoA_hydra/iso"/>
</dbReference>
<dbReference type="GO" id="GO:0003824">
    <property type="term" value="F:catalytic activity"/>
    <property type="evidence" value="ECO:0007669"/>
    <property type="project" value="InterPro"/>
</dbReference>
<protein>
    <submittedName>
        <fullName evidence="3">Enoyl-CoA hydratase</fullName>
    </submittedName>
</protein>
<dbReference type="Pfam" id="PF00378">
    <property type="entry name" value="ECH_1"/>
    <property type="match status" value="1"/>
</dbReference>
<evidence type="ECO:0000313" key="3">
    <source>
        <dbReference type="EMBL" id="KRG73196.1"/>
    </source>
</evidence>
<dbReference type="InterPro" id="IPR029045">
    <property type="entry name" value="ClpP/crotonase-like_dom_sf"/>
</dbReference>
<evidence type="ECO:0000256" key="2">
    <source>
        <dbReference type="RuleBase" id="RU003707"/>
    </source>
</evidence>
<dbReference type="EMBL" id="LDJK01000054">
    <property type="protein sequence ID" value="KRG73196.1"/>
    <property type="molecule type" value="Genomic_DNA"/>
</dbReference>
<reference evidence="3 4" key="1">
    <citation type="submission" date="2015-05" db="EMBL/GenBank/DDBJ databases">
        <title>Genome sequencing and analysis of members of genus Stenotrophomonas.</title>
        <authorList>
            <person name="Patil P.P."/>
            <person name="Midha S."/>
            <person name="Patil P.B."/>
        </authorList>
    </citation>
    <scope>NUCLEOTIDE SEQUENCE [LARGE SCALE GENOMIC DNA]</scope>
    <source>
        <strain evidence="3 4">DSM 21508</strain>
    </source>
</reference>
<dbReference type="Gene3D" id="3.90.226.10">
    <property type="entry name" value="2-enoyl-CoA Hydratase, Chain A, domain 1"/>
    <property type="match status" value="1"/>
</dbReference>
<dbReference type="AlphaFoldDB" id="A0A0R0CTD3"/>
<dbReference type="SUPFAM" id="SSF52096">
    <property type="entry name" value="ClpP/crotonase"/>
    <property type="match status" value="1"/>
</dbReference>
<dbReference type="Proteomes" id="UP000051386">
    <property type="component" value="Unassembled WGS sequence"/>
</dbReference>
<dbReference type="PROSITE" id="PS00166">
    <property type="entry name" value="ENOYL_COA_HYDRATASE"/>
    <property type="match status" value="1"/>
</dbReference>
<sequence>MTTLIEVYNHGPIRELRLARPPVNALDTDLCRQLIHAVEQAMAEDVHGLVLSGNERVFTGGMDVPHLLSHGDDQHALLDSWNAFFGAVRTLAESRIPVVAALTGHAPAGGCVLALCCDYRVMARSTDPAQPFAIGLNEVQVGLVAPEGIQRLLRRAVGVHRAGILLTTAAMVPAEQALQIGLVDELADGDLVVARAVAWLQRLLTMPRQPMLLTRAIARQDLHDALHPDLIRLDRFVEAWYAPDAQQALQALAARLGKG</sequence>
<gene>
    <name evidence="3" type="ORF">ABB28_12100</name>
</gene>
<dbReference type="PATRIC" id="fig|517011.3.peg.2321"/>
<proteinExistence type="inferred from homology"/>